<evidence type="ECO:0000313" key="2">
    <source>
        <dbReference type="EMBL" id="MFC5652143.1"/>
    </source>
</evidence>
<evidence type="ECO:0000256" key="1">
    <source>
        <dbReference type="SAM" id="SignalP"/>
    </source>
</evidence>
<dbReference type="EMBL" id="JBHSOW010000092">
    <property type="protein sequence ID" value="MFC5652143.1"/>
    <property type="molecule type" value="Genomic_DNA"/>
</dbReference>
<keyword evidence="3" id="KW-1185">Reference proteome</keyword>
<proteinExistence type="predicted"/>
<organism evidence="2 3">
    <name type="scientific">Paenibacillus solisilvae</name>
    <dbReference type="NCBI Taxonomy" id="2486751"/>
    <lineage>
        <taxon>Bacteria</taxon>
        <taxon>Bacillati</taxon>
        <taxon>Bacillota</taxon>
        <taxon>Bacilli</taxon>
        <taxon>Bacillales</taxon>
        <taxon>Paenibacillaceae</taxon>
        <taxon>Paenibacillus</taxon>
    </lineage>
</organism>
<reference evidence="3" key="1">
    <citation type="journal article" date="2019" name="Int. J. Syst. Evol. Microbiol.">
        <title>The Global Catalogue of Microorganisms (GCM) 10K type strain sequencing project: providing services to taxonomists for standard genome sequencing and annotation.</title>
        <authorList>
            <consortium name="The Broad Institute Genomics Platform"/>
            <consortium name="The Broad Institute Genome Sequencing Center for Infectious Disease"/>
            <person name="Wu L."/>
            <person name="Ma J."/>
        </authorList>
    </citation>
    <scope>NUCLEOTIDE SEQUENCE [LARGE SCALE GENOMIC DNA]</scope>
    <source>
        <strain evidence="3">CGMCC 1.3240</strain>
    </source>
</reference>
<evidence type="ECO:0000313" key="3">
    <source>
        <dbReference type="Proteomes" id="UP001596047"/>
    </source>
</evidence>
<feature type="chain" id="PRO_5047382494" description="DUF3221 domain-containing protein" evidence="1">
    <location>
        <begin position="20"/>
        <end position="247"/>
    </location>
</feature>
<dbReference type="Proteomes" id="UP001596047">
    <property type="component" value="Unassembled WGS sequence"/>
</dbReference>
<evidence type="ECO:0008006" key="4">
    <source>
        <dbReference type="Google" id="ProtNLM"/>
    </source>
</evidence>
<accession>A0ABW0W3W4</accession>
<gene>
    <name evidence="2" type="ORF">ACFPYJ_24105</name>
</gene>
<name>A0ABW0W3W4_9BACL</name>
<feature type="signal peptide" evidence="1">
    <location>
        <begin position="1"/>
        <end position="19"/>
    </location>
</feature>
<sequence length="247" mass="27266">MKRASYPFFLVMSCFIIFMAGCASPVDHKSPEELLSLSVAGLSGIDRYNFHGQTGISIGDRVEVKSASFQGIVENHNQIQVKSNEAGALNGIGDPLKLLKQIQATARKTELVKNESGEWTAVLAVTADDKAATEAWIHNLKGQFELIEKQVPAAAKAKSIGPDPTSGTKQIKLMKAWKEELQRSKAEFEQMLSTLHAKSVYKLIVDRKHLVPLKLEENSVLHYNTSDGEQHLESRMTKMSFQVGDKG</sequence>
<dbReference type="RefSeq" id="WP_379190776.1">
    <property type="nucleotide sequence ID" value="NZ_JBHSOW010000092.1"/>
</dbReference>
<protein>
    <recommendedName>
        <fullName evidence="4">DUF3221 domain-containing protein</fullName>
    </recommendedName>
</protein>
<dbReference type="PROSITE" id="PS51257">
    <property type="entry name" value="PROKAR_LIPOPROTEIN"/>
    <property type="match status" value="1"/>
</dbReference>
<keyword evidence="1" id="KW-0732">Signal</keyword>
<comment type="caution">
    <text evidence="2">The sequence shown here is derived from an EMBL/GenBank/DDBJ whole genome shotgun (WGS) entry which is preliminary data.</text>
</comment>